<dbReference type="Proteomes" id="UP000023152">
    <property type="component" value="Unassembled WGS sequence"/>
</dbReference>
<organism evidence="2 3">
    <name type="scientific">Reticulomyxa filosa</name>
    <dbReference type="NCBI Taxonomy" id="46433"/>
    <lineage>
        <taxon>Eukaryota</taxon>
        <taxon>Sar</taxon>
        <taxon>Rhizaria</taxon>
        <taxon>Retaria</taxon>
        <taxon>Foraminifera</taxon>
        <taxon>Monothalamids</taxon>
        <taxon>Reticulomyxidae</taxon>
        <taxon>Reticulomyxa</taxon>
    </lineage>
</organism>
<evidence type="ECO:0000313" key="3">
    <source>
        <dbReference type="Proteomes" id="UP000023152"/>
    </source>
</evidence>
<sequence length="112" mass="13409">MPNKRLKLNMSILLTNAFPKRKRDDHQFFQNVIYAEITNKKKSVKIPFSHKNMCTTILRLFITKTIIKSKNNKTNKQKHQKKKKKTTKKQNSPFSHSERIEENFVEEILHLE</sequence>
<accession>X6NT50</accession>
<keyword evidence="3" id="KW-1185">Reference proteome</keyword>
<evidence type="ECO:0000256" key="1">
    <source>
        <dbReference type="SAM" id="MobiDB-lite"/>
    </source>
</evidence>
<protein>
    <submittedName>
        <fullName evidence="2">Uncharacterized protein</fullName>
    </submittedName>
</protein>
<proteinExistence type="predicted"/>
<dbReference type="AlphaFoldDB" id="X6NT50"/>
<gene>
    <name evidence="2" type="ORF">RFI_08218</name>
</gene>
<evidence type="ECO:0000313" key="2">
    <source>
        <dbReference type="EMBL" id="ETO28909.1"/>
    </source>
</evidence>
<feature type="compositionally biased region" description="Basic residues" evidence="1">
    <location>
        <begin position="70"/>
        <end position="88"/>
    </location>
</feature>
<dbReference type="EMBL" id="ASPP01006393">
    <property type="protein sequence ID" value="ETO28909.1"/>
    <property type="molecule type" value="Genomic_DNA"/>
</dbReference>
<reference evidence="2 3" key="1">
    <citation type="journal article" date="2013" name="Curr. Biol.">
        <title>The Genome of the Foraminiferan Reticulomyxa filosa.</title>
        <authorList>
            <person name="Glockner G."/>
            <person name="Hulsmann N."/>
            <person name="Schleicher M."/>
            <person name="Noegel A.A."/>
            <person name="Eichinger L."/>
            <person name="Gallinger C."/>
            <person name="Pawlowski J."/>
            <person name="Sierra R."/>
            <person name="Euteneuer U."/>
            <person name="Pillet L."/>
            <person name="Moustafa A."/>
            <person name="Platzer M."/>
            <person name="Groth M."/>
            <person name="Szafranski K."/>
            <person name="Schliwa M."/>
        </authorList>
    </citation>
    <scope>NUCLEOTIDE SEQUENCE [LARGE SCALE GENOMIC DNA]</scope>
</reference>
<feature type="region of interest" description="Disordered" evidence="1">
    <location>
        <begin position="69"/>
        <end position="101"/>
    </location>
</feature>
<name>X6NT50_RETFI</name>
<comment type="caution">
    <text evidence="2">The sequence shown here is derived from an EMBL/GenBank/DDBJ whole genome shotgun (WGS) entry which is preliminary data.</text>
</comment>